<evidence type="ECO:0000256" key="1">
    <source>
        <dbReference type="ARBA" id="ARBA00012648"/>
    </source>
</evidence>
<gene>
    <name evidence="5" type="ORF">HKI87_01g01890</name>
</gene>
<dbReference type="GO" id="GO:0003955">
    <property type="term" value="F:NAD(P)H dehydrogenase (quinone) activity"/>
    <property type="evidence" value="ECO:0007669"/>
    <property type="project" value="UniProtKB-EC"/>
</dbReference>
<comment type="catalytic activity">
    <reaction evidence="2">
        <text>a quinone + NADH + H(+) = a quinol + NAD(+)</text>
        <dbReference type="Rhea" id="RHEA:46160"/>
        <dbReference type="ChEBI" id="CHEBI:15378"/>
        <dbReference type="ChEBI" id="CHEBI:24646"/>
        <dbReference type="ChEBI" id="CHEBI:57540"/>
        <dbReference type="ChEBI" id="CHEBI:57945"/>
        <dbReference type="ChEBI" id="CHEBI:132124"/>
        <dbReference type="EC" id="1.6.5.2"/>
    </reaction>
</comment>
<dbReference type="InterPro" id="IPR029039">
    <property type="entry name" value="Flavoprotein-like_sf"/>
</dbReference>
<comment type="catalytic activity">
    <reaction evidence="3">
        <text>a quinone + NADPH + H(+) = a quinol + NADP(+)</text>
        <dbReference type="Rhea" id="RHEA:46164"/>
        <dbReference type="ChEBI" id="CHEBI:15378"/>
        <dbReference type="ChEBI" id="CHEBI:24646"/>
        <dbReference type="ChEBI" id="CHEBI:57783"/>
        <dbReference type="ChEBI" id="CHEBI:58349"/>
        <dbReference type="ChEBI" id="CHEBI:132124"/>
        <dbReference type="EC" id="1.6.5.2"/>
    </reaction>
</comment>
<evidence type="ECO:0000259" key="4">
    <source>
        <dbReference type="Pfam" id="PF03358"/>
    </source>
</evidence>
<dbReference type="NCBIfam" id="TIGR02690">
    <property type="entry name" value="resist_ArsH"/>
    <property type="match status" value="1"/>
</dbReference>
<dbReference type="Pfam" id="PF03358">
    <property type="entry name" value="FMN_red"/>
    <property type="match status" value="1"/>
</dbReference>
<proteinExistence type="predicted"/>
<reference evidence="5 6" key="1">
    <citation type="submission" date="2024-03" db="EMBL/GenBank/DDBJ databases">
        <title>Complete genome sequence of the green alga Chloropicon roscoffensis RCC1871.</title>
        <authorList>
            <person name="Lemieux C."/>
            <person name="Pombert J.-F."/>
            <person name="Otis C."/>
            <person name="Turmel M."/>
        </authorList>
    </citation>
    <scope>NUCLEOTIDE SEQUENCE [LARGE SCALE GENOMIC DNA]</scope>
    <source>
        <strain evidence="5 6">RCC1871</strain>
    </source>
</reference>
<accession>A0AAX4NXN2</accession>
<dbReference type="Gene3D" id="3.40.50.360">
    <property type="match status" value="1"/>
</dbReference>
<organism evidence="5 6">
    <name type="scientific">Chloropicon roscoffensis</name>
    <dbReference type="NCBI Taxonomy" id="1461544"/>
    <lineage>
        <taxon>Eukaryota</taxon>
        <taxon>Viridiplantae</taxon>
        <taxon>Chlorophyta</taxon>
        <taxon>Chloropicophyceae</taxon>
        <taxon>Chloropicales</taxon>
        <taxon>Chloropicaceae</taxon>
        <taxon>Chloropicon</taxon>
    </lineage>
</organism>
<feature type="domain" description="NADPH-dependent FMN reductase-like" evidence="4">
    <location>
        <begin position="135"/>
        <end position="280"/>
    </location>
</feature>
<dbReference type="EMBL" id="CP151501">
    <property type="protein sequence ID" value="WZN58665.1"/>
    <property type="molecule type" value="Genomic_DNA"/>
</dbReference>
<evidence type="ECO:0000313" key="6">
    <source>
        <dbReference type="Proteomes" id="UP001472866"/>
    </source>
</evidence>
<dbReference type="Proteomes" id="UP001472866">
    <property type="component" value="Chromosome 01"/>
</dbReference>
<name>A0AAX4NXN2_9CHLO</name>
<dbReference type="SUPFAM" id="SSF52218">
    <property type="entry name" value="Flavoproteins"/>
    <property type="match status" value="1"/>
</dbReference>
<protein>
    <recommendedName>
        <fullName evidence="1">NAD(P)H dehydrogenase (quinone)</fullName>
        <ecNumber evidence="1">1.6.5.2</ecNumber>
    </recommendedName>
</protein>
<dbReference type="PANTHER" id="PTHR43590">
    <property type="entry name" value="ARSENIC RESISTANCE PROTEIN ARSH (AFU_ORTHOLOGUE AFUA_5G15030)"/>
    <property type="match status" value="1"/>
</dbReference>
<dbReference type="PANTHER" id="PTHR43590:SF1">
    <property type="entry name" value="ARSENIC RESISTANCE PROTEIN ARSH (AFU_ORTHOLOGUE AFUA_5G15030)"/>
    <property type="match status" value="1"/>
</dbReference>
<dbReference type="InterPro" id="IPR014063">
    <property type="entry name" value="Arsenate-R_ArsH"/>
</dbReference>
<keyword evidence="6" id="KW-1185">Reference proteome</keyword>
<evidence type="ECO:0000256" key="2">
    <source>
        <dbReference type="ARBA" id="ARBA00047678"/>
    </source>
</evidence>
<dbReference type="AlphaFoldDB" id="A0AAX4NXN2"/>
<evidence type="ECO:0000313" key="5">
    <source>
        <dbReference type="EMBL" id="WZN58665.1"/>
    </source>
</evidence>
<evidence type="ECO:0000256" key="3">
    <source>
        <dbReference type="ARBA" id="ARBA00048983"/>
    </source>
</evidence>
<dbReference type="EC" id="1.6.5.2" evidence="1"/>
<dbReference type="InterPro" id="IPR005025">
    <property type="entry name" value="FMN_Rdtase-like_dom"/>
</dbReference>
<sequence>MVARLLRGVARLPLRRATIKVDLSSRRMSGAPEGPGGMYGPRRRPMVIPQAAQDVVKAAHDHLDAISGIGFQTAPDGKTGVGGWLAHRSDASVPGSGPGNDWIDVVFRDPCDKTGASIEYVADFKPAGAALSHPPRILVLYGSLRETSFSRKLAFECARLLELMGGDVRVFNPRGLPVRDPAIEDHPKVQELRDLSLWSEGHVWVSPEMHGTITGVFKNQIDWLPLNTGSVRPTQGRCSAVLQVNGGSQSFNAVNELRRLARWMRMPCCTNQSSVAKAWQEFDDDGRMKESSFRDRVVDVMEEYYKFVVIMREHADYLVDRYSERKEVAAKGRLLTQAEKEKEKQKK</sequence>